<protein>
    <submittedName>
        <fullName evidence="1">Uncharacterized protein</fullName>
    </submittedName>
</protein>
<organism evidence="1 2">
    <name type="scientific">Pelobates cultripes</name>
    <name type="common">Western spadefoot toad</name>
    <dbReference type="NCBI Taxonomy" id="61616"/>
    <lineage>
        <taxon>Eukaryota</taxon>
        <taxon>Metazoa</taxon>
        <taxon>Chordata</taxon>
        <taxon>Craniata</taxon>
        <taxon>Vertebrata</taxon>
        <taxon>Euteleostomi</taxon>
        <taxon>Amphibia</taxon>
        <taxon>Batrachia</taxon>
        <taxon>Anura</taxon>
        <taxon>Pelobatoidea</taxon>
        <taxon>Pelobatidae</taxon>
        <taxon>Pelobates</taxon>
    </lineage>
</organism>
<dbReference type="Proteomes" id="UP001295444">
    <property type="component" value="Chromosome 01"/>
</dbReference>
<accession>A0AAD1R6F9</accession>
<gene>
    <name evidence="1" type="ORF">PECUL_23A016212</name>
</gene>
<reference evidence="1" key="1">
    <citation type="submission" date="2022-03" db="EMBL/GenBank/DDBJ databases">
        <authorList>
            <person name="Alioto T."/>
            <person name="Alioto T."/>
            <person name="Gomez Garrido J."/>
        </authorList>
    </citation>
    <scope>NUCLEOTIDE SEQUENCE</scope>
</reference>
<keyword evidence="2" id="KW-1185">Reference proteome</keyword>
<proteinExistence type="predicted"/>
<dbReference type="EMBL" id="OW240912">
    <property type="protein sequence ID" value="CAH2224605.1"/>
    <property type="molecule type" value="Genomic_DNA"/>
</dbReference>
<evidence type="ECO:0000313" key="1">
    <source>
        <dbReference type="EMBL" id="CAH2224605.1"/>
    </source>
</evidence>
<feature type="non-terminal residue" evidence="1">
    <location>
        <position position="73"/>
    </location>
</feature>
<sequence>QQPVTPHLRSGDTILQTDSLRRIRQSSMQTRQIHLYKRHPTRSEIHIRKHLRTEYQTIPFPLHSAEQPDGIQR</sequence>
<evidence type="ECO:0000313" key="2">
    <source>
        <dbReference type="Proteomes" id="UP001295444"/>
    </source>
</evidence>
<name>A0AAD1R6F9_PELCU</name>
<feature type="non-terminal residue" evidence="1">
    <location>
        <position position="1"/>
    </location>
</feature>
<dbReference type="AlphaFoldDB" id="A0AAD1R6F9"/>